<dbReference type="Proteomes" id="UP001447842">
    <property type="component" value="Chromosome"/>
</dbReference>
<proteinExistence type="predicted"/>
<evidence type="ECO:0000313" key="1">
    <source>
        <dbReference type="EMBL" id="XAU16038.1"/>
    </source>
</evidence>
<sequence length="118" mass="13839">MKMLHYEETRTMFKPIIDRLNAKGLIYKNLDEVQPKALGIRNRIRLFSATDRQGYYTAIFVVAQKSRVVMKDVEKLDVILRKLELYADHAFKHRVLMIDAPLCSKAEAAFRQQGWKLI</sequence>
<dbReference type="EMBL" id="CP147920">
    <property type="protein sequence ID" value="XAU16038.1"/>
    <property type="molecule type" value="Genomic_DNA"/>
</dbReference>
<reference evidence="1 2" key="1">
    <citation type="submission" date="2024-03" db="EMBL/GenBank/DDBJ databases">
        <title>Sulfurimonas sp. HSL3-1.</title>
        <authorList>
            <person name="Wang S."/>
        </authorList>
    </citation>
    <scope>NUCLEOTIDE SEQUENCE [LARGE SCALE GENOMIC DNA]</scope>
    <source>
        <strain evidence="1 2">HSL3-1</strain>
    </source>
</reference>
<gene>
    <name evidence="1" type="ORF">WCY31_04860</name>
</gene>
<evidence type="ECO:0000313" key="2">
    <source>
        <dbReference type="Proteomes" id="UP001447842"/>
    </source>
</evidence>
<keyword evidence="2" id="KW-1185">Reference proteome</keyword>
<organism evidence="1 2">
    <name type="scientific">Sulfurimonas diazotrophicus</name>
    <dbReference type="NCBI Taxonomy" id="3131939"/>
    <lineage>
        <taxon>Bacteria</taxon>
        <taxon>Pseudomonadati</taxon>
        <taxon>Campylobacterota</taxon>
        <taxon>Epsilonproteobacteria</taxon>
        <taxon>Campylobacterales</taxon>
        <taxon>Sulfurimonadaceae</taxon>
        <taxon>Sulfurimonas</taxon>
    </lineage>
</organism>
<accession>A0ABZ3HBX4</accession>
<protein>
    <submittedName>
        <fullName evidence="1">Uncharacterized protein</fullName>
    </submittedName>
</protein>
<dbReference type="RefSeq" id="WP_345973405.1">
    <property type="nucleotide sequence ID" value="NZ_CP147920.1"/>
</dbReference>
<name>A0ABZ3HBX4_9BACT</name>